<evidence type="ECO:0000313" key="2">
    <source>
        <dbReference type="EMBL" id="EIM80200.1"/>
    </source>
</evidence>
<dbReference type="EMBL" id="JH687399">
    <property type="protein sequence ID" value="EIM80200.1"/>
    <property type="molecule type" value="Genomic_DNA"/>
</dbReference>
<protein>
    <submittedName>
        <fullName evidence="2">Uncharacterized protein</fullName>
    </submittedName>
</protein>
<organism evidence="2 3">
    <name type="scientific">Stereum hirsutum (strain FP-91666)</name>
    <name type="common">White-rot fungus</name>
    <dbReference type="NCBI Taxonomy" id="721885"/>
    <lineage>
        <taxon>Eukaryota</taxon>
        <taxon>Fungi</taxon>
        <taxon>Dikarya</taxon>
        <taxon>Basidiomycota</taxon>
        <taxon>Agaricomycotina</taxon>
        <taxon>Agaricomycetes</taxon>
        <taxon>Russulales</taxon>
        <taxon>Stereaceae</taxon>
        <taxon>Stereum</taxon>
    </lineage>
</organism>
<feature type="compositionally biased region" description="Acidic residues" evidence="1">
    <location>
        <begin position="694"/>
        <end position="704"/>
    </location>
</feature>
<dbReference type="KEGG" id="shs:STEHIDRAFT_172848"/>
<evidence type="ECO:0000256" key="1">
    <source>
        <dbReference type="SAM" id="MobiDB-lite"/>
    </source>
</evidence>
<dbReference type="GeneID" id="18804152"/>
<feature type="region of interest" description="Disordered" evidence="1">
    <location>
        <begin position="643"/>
        <end position="670"/>
    </location>
</feature>
<evidence type="ECO:0000313" key="3">
    <source>
        <dbReference type="Proteomes" id="UP000053927"/>
    </source>
</evidence>
<dbReference type="OrthoDB" id="2269034at2759"/>
<feature type="region of interest" description="Disordered" evidence="1">
    <location>
        <begin position="683"/>
        <end position="704"/>
    </location>
</feature>
<dbReference type="AlphaFoldDB" id="R7RZ51"/>
<gene>
    <name evidence="2" type="ORF">STEHIDRAFT_172848</name>
</gene>
<accession>R7RZ51</accession>
<name>R7RZ51_STEHR</name>
<dbReference type="RefSeq" id="XP_007310806.1">
    <property type="nucleotide sequence ID" value="XM_007310744.1"/>
</dbReference>
<reference evidence="3" key="1">
    <citation type="journal article" date="2012" name="Science">
        <title>The Paleozoic origin of enzymatic lignin decomposition reconstructed from 31 fungal genomes.</title>
        <authorList>
            <person name="Floudas D."/>
            <person name="Binder M."/>
            <person name="Riley R."/>
            <person name="Barry K."/>
            <person name="Blanchette R.A."/>
            <person name="Henrissat B."/>
            <person name="Martinez A.T."/>
            <person name="Otillar R."/>
            <person name="Spatafora J.W."/>
            <person name="Yadav J.S."/>
            <person name="Aerts A."/>
            <person name="Benoit I."/>
            <person name="Boyd A."/>
            <person name="Carlson A."/>
            <person name="Copeland A."/>
            <person name="Coutinho P.M."/>
            <person name="de Vries R.P."/>
            <person name="Ferreira P."/>
            <person name="Findley K."/>
            <person name="Foster B."/>
            <person name="Gaskell J."/>
            <person name="Glotzer D."/>
            <person name="Gorecki P."/>
            <person name="Heitman J."/>
            <person name="Hesse C."/>
            <person name="Hori C."/>
            <person name="Igarashi K."/>
            <person name="Jurgens J.A."/>
            <person name="Kallen N."/>
            <person name="Kersten P."/>
            <person name="Kohler A."/>
            <person name="Kuees U."/>
            <person name="Kumar T.K.A."/>
            <person name="Kuo A."/>
            <person name="LaButti K."/>
            <person name="Larrondo L.F."/>
            <person name="Lindquist E."/>
            <person name="Ling A."/>
            <person name="Lombard V."/>
            <person name="Lucas S."/>
            <person name="Lundell T."/>
            <person name="Martin R."/>
            <person name="McLaughlin D.J."/>
            <person name="Morgenstern I."/>
            <person name="Morin E."/>
            <person name="Murat C."/>
            <person name="Nagy L.G."/>
            <person name="Nolan M."/>
            <person name="Ohm R.A."/>
            <person name="Patyshakuliyeva A."/>
            <person name="Rokas A."/>
            <person name="Ruiz-Duenas F.J."/>
            <person name="Sabat G."/>
            <person name="Salamov A."/>
            <person name="Samejima M."/>
            <person name="Schmutz J."/>
            <person name="Slot J.C."/>
            <person name="St John F."/>
            <person name="Stenlid J."/>
            <person name="Sun H."/>
            <person name="Sun S."/>
            <person name="Syed K."/>
            <person name="Tsang A."/>
            <person name="Wiebenga A."/>
            <person name="Young D."/>
            <person name="Pisabarro A."/>
            <person name="Eastwood D.C."/>
            <person name="Martin F."/>
            <person name="Cullen D."/>
            <person name="Grigoriev I.V."/>
            <person name="Hibbett D.S."/>
        </authorList>
    </citation>
    <scope>NUCLEOTIDE SEQUENCE [LARGE SCALE GENOMIC DNA]</scope>
    <source>
        <strain evidence="3">FP-91666</strain>
    </source>
</reference>
<dbReference type="Gene3D" id="1.20.1280.50">
    <property type="match status" value="1"/>
</dbReference>
<dbReference type="Proteomes" id="UP000053927">
    <property type="component" value="Unassembled WGS sequence"/>
</dbReference>
<proteinExistence type="predicted"/>
<sequence>MHEHPDDGWVTFGQRSIAMKNQGPGTRSIHQFWYELAGPRLMEIYLVAWSFPQGISQQLLDANLRSESHALLDLQPTIKTALNSLAPIERLPPETLSYCFLLLRTEEVGRLRDEDDYLSDSTGIEWLIAITHVCRRWRTVALDAKALWRQLDVRSGPQWSKAMLSRAGSLPLVINCHSLDIEDCVAWIQDDVIPNMDRVEEIHLSCRLSPSEWDYRNGLVELCAHAAPMLKSFHFALELDDRPFTDIHFPEPLFGGAAPSLSQITLAGVMYFYSPPCSSFHNLTSLFLSAAVETDFTGHKFRDEDIWWGPSVEQAHINFDDLLDALEQSPSLQYLTVILCLGSDRDVEPDRNVARVVRLPHMKNIILCDEASECARLMQHIYLPPTSLRSISAAIEEDMLNDEALLEDLVRTLMLHDSMQGRMRVVSIELEHDFVPWRYPGEPTLSGTHAYLKHWLHPPPNIPYDDWEIQLPADIPDMKITLIGASGMEDELHSIMNAFTRGMDFSAVETFSAYFHVSPWYFDPSTLSVDWWLDNLGQMRQLSRIALSERLGNIFIEVLSRRGTGEGIFHPKLSHVALSQVDFDERLFGEQTAYDTLYSTLNARSSSGRPLQWLLLEDCTISKRWVQELSKVVDGVLWDDDWGSLEDEDEGDASDSDSEDEDEYDDHDVRRHFRRGGMVIDGVWAEPSGLGDSLGDEVGDEETN</sequence>
<keyword evidence="3" id="KW-1185">Reference proteome</keyword>
<feature type="compositionally biased region" description="Acidic residues" evidence="1">
    <location>
        <begin position="643"/>
        <end position="666"/>
    </location>
</feature>